<keyword evidence="1" id="KW-0678">Repressor</keyword>
<dbReference type="Proteomes" id="UP000228751">
    <property type="component" value="Unassembled WGS sequence"/>
</dbReference>
<dbReference type="EMBL" id="PEBQ01000173">
    <property type="protein sequence ID" value="PHY93059.1"/>
    <property type="molecule type" value="Genomic_DNA"/>
</dbReference>
<name>A0A2G4R915_9PROT</name>
<evidence type="ECO:0000256" key="3">
    <source>
        <dbReference type="ARBA" id="ARBA00023015"/>
    </source>
</evidence>
<keyword evidence="5" id="KW-0804">Transcription</keyword>
<evidence type="ECO:0000313" key="8">
    <source>
        <dbReference type="Proteomes" id="UP000228751"/>
    </source>
</evidence>
<keyword evidence="8" id="KW-1185">Reference proteome</keyword>
<dbReference type="GO" id="GO:0003677">
    <property type="term" value="F:DNA binding"/>
    <property type="evidence" value="ECO:0007669"/>
    <property type="project" value="UniProtKB-KW"/>
</dbReference>
<keyword evidence="3" id="KW-0805">Transcription regulation</keyword>
<dbReference type="RefSeq" id="WP_099542010.1">
    <property type="nucleotide sequence ID" value="NZ_PEBQ01000173.1"/>
</dbReference>
<comment type="caution">
    <text evidence="7">The sequence shown here is derived from an EMBL/GenBank/DDBJ whole genome shotgun (WGS) entry which is preliminary data.</text>
</comment>
<organism evidence="7 8">
    <name type="scientific">Acetobacter pomorum</name>
    <dbReference type="NCBI Taxonomy" id="65959"/>
    <lineage>
        <taxon>Bacteria</taxon>
        <taxon>Pseudomonadati</taxon>
        <taxon>Pseudomonadota</taxon>
        <taxon>Alphaproteobacteria</taxon>
        <taxon>Acetobacterales</taxon>
        <taxon>Acetobacteraceae</taxon>
        <taxon>Acetobacter</taxon>
    </lineage>
</organism>
<dbReference type="InterPro" id="IPR019661">
    <property type="entry name" value="RepA2"/>
</dbReference>
<evidence type="ECO:0000256" key="1">
    <source>
        <dbReference type="ARBA" id="ARBA00022491"/>
    </source>
</evidence>
<proteinExistence type="predicted"/>
<dbReference type="Pfam" id="PF10723">
    <property type="entry name" value="RepB-RCR_reg"/>
    <property type="match status" value="1"/>
</dbReference>
<dbReference type="GO" id="GO:0006276">
    <property type="term" value="P:plasmid maintenance"/>
    <property type="evidence" value="ECO:0007669"/>
    <property type="project" value="UniProtKB-KW"/>
</dbReference>
<evidence type="ECO:0000256" key="5">
    <source>
        <dbReference type="ARBA" id="ARBA00023163"/>
    </source>
</evidence>
<gene>
    <name evidence="7" type="ORF">CSR02_13540</name>
</gene>
<dbReference type="AlphaFoldDB" id="A0A2G4R915"/>
<evidence type="ECO:0000256" key="2">
    <source>
        <dbReference type="ARBA" id="ARBA00022689"/>
    </source>
</evidence>
<sequence>MKEYKKKTTRKKVVGFIEPDLHDKIEQICRTNGITKLHIIEYAINTFSSEVGDDQRINITINRDHREGGPSAEARTQDATCNRGKFFFGGWVDEASHSIIKEMSRKYNVSISSILEWGVCHYIANSRENLN</sequence>
<protein>
    <recommendedName>
        <fullName evidence="6">Protein CopB</fullName>
    </recommendedName>
</protein>
<accession>A0A2G4R915</accession>
<evidence type="ECO:0000313" key="7">
    <source>
        <dbReference type="EMBL" id="PHY93059.1"/>
    </source>
</evidence>
<keyword evidence="2" id="KW-0615">Plasmid copy control</keyword>
<reference evidence="7 8" key="1">
    <citation type="submission" date="2017-10" db="EMBL/GenBank/DDBJ databases">
        <title>Genomic analysis of the genus Acetobacter.</title>
        <authorList>
            <person name="Kim K.H."/>
            <person name="Chun B.H."/>
            <person name="Son A.R."/>
            <person name="Jeon C.O."/>
        </authorList>
    </citation>
    <scope>NUCLEOTIDE SEQUENCE [LARGE SCALE GENOMIC DNA]</scope>
    <source>
        <strain evidence="7 8">LHT 2458</strain>
    </source>
</reference>
<keyword evidence="4" id="KW-0238">DNA-binding</keyword>
<evidence type="ECO:0000256" key="6">
    <source>
        <dbReference type="ARBA" id="ARBA00031853"/>
    </source>
</evidence>
<evidence type="ECO:0000256" key="4">
    <source>
        <dbReference type="ARBA" id="ARBA00023125"/>
    </source>
</evidence>